<name>A0A9W6AVC1_ASPTU</name>
<comment type="caution">
    <text evidence="2">The sequence shown here is derived from an EMBL/GenBank/DDBJ whole genome shotgun (WGS) entry which is preliminary data.</text>
</comment>
<organism evidence="2 3">
    <name type="scientific">Aspergillus tubingensis</name>
    <dbReference type="NCBI Taxonomy" id="5068"/>
    <lineage>
        <taxon>Eukaryota</taxon>
        <taxon>Fungi</taxon>
        <taxon>Dikarya</taxon>
        <taxon>Ascomycota</taxon>
        <taxon>Pezizomycotina</taxon>
        <taxon>Eurotiomycetes</taxon>
        <taxon>Eurotiomycetidae</taxon>
        <taxon>Eurotiales</taxon>
        <taxon>Aspergillaceae</taxon>
        <taxon>Aspergillus</taxon>
        <taxon>Aspergillus subgen. Circumdati</taxon>
    </lineage>
</organism>
<proteinExistence type="predicted"/>
<evidence type="ECO:0000256" key="1">
    <source>
        <dbReference type="SAM" id="MobiDB-lite"/>
    </source>
</evidence>
<feature type="region of interest" description="Disordered" evidence="1">
    <location>
        <begin position="1"/>
        <end position="176"/>
    </location>
</feature>
<accession>A0A9W6AVC1</accession>
<protein>
    <submittedName>
        <fullName evidence="2">Saccharopine dehydrogenase</fullName>
    </submittedName>
</protein>
<reference evidence="2" key="1">
    <citation type="submission" date="2022-07" db="EMBL/GenBank/DDBJ databases">
        <title>Taxonomy of Aspergillus series Nigri: significant species reduction supported by multi-species coalescent approaches.</title>
        <authorList>
            <person name="Bian C."/>
            <person name="Kusuya Y."/>
            <person name="Sklenar F."/>
            <person name="D'hooge E."/>
            <person name="Yaguchi T."/>
            <person name="Takahashi H."/>
            <person name="Hubka V."/>
        </authorList>
    </citation>
    <scope>NUCLEOTIDE SEQUENCE</scope>
    <source>
        <strain evidence="2">IFM 56815</strain>
    </source>
</reference>
<feature type="compositionally biased region" description="Basic and acidic residues" evidence="1">
    <location>
        <begin position="98"/>
        <end position="119"/>
    </location>
</feature>
<sequence length="176" mass="18746">MVSQPSNHSNTSSEEQEPTNGANLPAKLSSATEPAEENKPTPDTKTVDDAKSTNETEPRSQVPTSVDTTPKESVTESNVGEKREHEATPATVEAGKTGADDAKEPATKKKKRNDAEKNGPETAPPFPTTAKHTKKGQTTNGDKKSGRSKTAKESVKREPPTDGISSRTRSRTKVAP</sequence>
<dbReference type="AlphaFoldDB" id="A0A9W6AVC1"/>
<evidence type="ECO:0000313" key="3">
    <source>
        <dbReference type="Proteomes" id="UP001144157"/>
    </source>
</evidence>
<dbReference type="EMBL" id="BRPE01000011">
    <property type="protein sequence ID" value="GLA87879.1"/>
    <property type="molecule type" value="Genomic_DNA"/>
</dbReference>
<feature type="compositionally biased region" description="Polar residues" evidence="1">
    <location>
        <begin position="1"/>
        <end position="22"/>
    </location>
</feature>
<gene>
    <name evidence="2" type="ORF">AtubIFM56815_002312</name>
</gene>
<feature type="compositionally biased region" description="Basic and acidic residues" evidence="1">
    <location>
        <begin position="36"/>
        <end position="58"/>
    </location>
</feature>
<evidence type="ECO:0000313" key="2">
    <source>
        <dbReference type="EMBL" id="GLA87879.1"/>
    </source>
</evidence>
<feature type="compositionally biased region" description="Polar residues" evidence="1">
    <location>
        <begin position="59"/>
        <end position="68"/>
    </location>
</feature>
<feature type="compositionally biased region" description="Basic and acidic residues" evidence="1">
    <location>
        <begin position="69"/>
        <end position="87"/>
    </location>
</feature>
<feature type="compositionally biased region" description="Basic and acidic residues" evidence="1">
    <location>
        <begin position="141"/>
        <end position="160"/>
    </location>
</feature>
<dbReference type="Proteomes" id="UP001144157">
    <property type="component" value="Unassembled WGS sequence"/>
</dbReference>